<dbReference type="PANTHER" id="PTHR47788">
    <property type="entry name" value="POLYA POLYMERASE"/>
    <property type="match status" value="1"/>
</dbReference>
<keyword evidence="7" id="KW-0460">Magnesium</keyword>
<keyword evidence="6" id="KW-0547">Nucleotide-binding</keyword>
<evidence type="ECO:0000256" key="7">
    <source>
        <dbReference type="ARBA" id="ARBA00022842"/>
    </source>
</evidence>
<evidence type="ECO:0000256" key="3">
    <source>
        <dbReference type="ARBA" id="ARBA00022694"/>
    </source>
</evidence>
<dbReference type="PROSITE" id="PS51371">
    <property type="entry name" value="CBS"/>
    <property type="match status" value="2"/>
</dbReference>
<proteinExistence type="inferred from homology"/>
<dbReference type="Gene3D" id="3.90.1640.10">
    <property type="entry name" value="inorganic pyrophosphatase (n-terminal core)"/>
    <property type="match status" value="1"/>
</dbReference>
<organism evidence="11 12">
    <name type="scientific">Salinicoccus cyprini</name>
    <dbReference type="NCBI Taxonomy" id="2493691"/>
    <lineage>
        <taxon>Bacteria</taxon>
        <taxon>Bacillati</taxon>
        <taxon>Bacillota</taxon>
        <taxon>Bacilli</taxon>
        <taxon>Bacillales</taxon>
        <taxon>Staphylococcaceae</taxon>
        <taxon>Salinicoccus</taxon>
    </lineage>
</organism>
<evidence type="ECO:0000313" key="12">
    <source>
        <dbReference type="Proteomes" id="UP000315103"/>
    </source>
</evidence>
<keyword evidence="4" id="KW-0808">Transferase</keyword>
<evidence type="ECO:0000256" key="2">
    <source>
        <dbReference type="ARBA" id="ARBA00007265"/>
    </source>
</evidence>
<feature type="domain" description="CBS" evidence="10">
    <location>
        <begin position="329"/>
        <end position="387"/>
    </location>
</feature>
<dbReference type="Proteomes" id="UP000315103">
    <property type="component" value="Unassembled WGS sequence"/>
</dbReference>
<keyword evidence="3" id="KW-0819">tRNA processing</keyword>
<gene>
    <name evidence="11" type="ORF">FO441_08485</name>
</gene>
<keyword evidence="8" id="KW-0694">RNA-binding</keyword>
<comment type="similarity">
    <text evidence="2">Belongs to the tRNA nucleotidyltransferase/poly(A) polymerase family.</text>
</comment>
<dbReference type="InterPro" id="IPR052390">
    <property type="entry name" value="tRNA_nt/polyA_polymerase"/>
</dbReference>
<dbReference type="GO" id="GO:0003723">
    <property type="term" value="F:RNA binding"/>
    <property type="evidence" value="ECO:0007669"/>
    <property type="project" value="UniProtKB-KW"/>
</dbReference>
<comment type="caution">
    <text evidence="11">The sequence shown here is derived from an EMBL/GenBank/DDBJ whole genome shotgun (WGS) entry which is preliminary data.</text>
</comment>
<evidence type="ECO:0000256" key="6">
    <source>
        <dbReference type="ARBA" id="ARBA00022741"/>
    </source>
</evidence>
<dbReference type="GO" id="GO:0000166">
    <property type="term" value="F:nucleotide binding"/>
    <property type="evidence" value="ECO:0007669"/>
    <property type="project" value="UniProtKB-KW"/>
</dbReference>
<dbReference type="SUPFAM" id="SSF54631">
    <property type="entry name" value="CBS-domain pair"/>
    <property type="match status" value="1"/>
</dbReference>
<dbReference type="GO" id="GO:0016779">
    <property type="term" value="F:nucleotidyltransferase activity"/>
    <property type="evidence" value="ECO:0007669"/>
    <property type="project" value="UniProtKB-KW"/>
</dbReference>
<evidence type="ECO:0000313" key="11">
    <source>
        <dbReference type="EMBL" id="TVT27734.1"/>
    </source>
</evidence>
<keyword evidence="9" id="KW-0129">CBS domain</keyword>
<dbReference type="EMBL" id="VMSJ01000003">
    <property type="protein sequence ID" value="TVT27734.1"/>
    <property type="molecule type" value="Genomic_DNA"/>
</dbReference>
<dbReference type="CDD" id="cd04595">
    <property type="entry name" value="CBS_pair_DHH_polyA_Pol_assoc"/>
    <property type="match status" value="1"/>
</dbReference>
<comment type="cofactor">
    <cofactor evidence="1">
        <name>Mg(2+)</name>
        <dbReference type="ChEBI" id="CHEBI:18420"/>
    </cofactor>
</comment>
<dbReference type="InterPro" id="IPR001667">
    <property type="entry name" value="DDH_dom"/>
</dbReference>
<keyword evidence="12" id="KW-1185">Reference proteome</keyword>
<dbReference type="InterPro" id="IPR046342">
    <property type="entry name" value="CBS_dom_sf"/>
</dbReference>
<dbReference type="Gene3D" id="3.10.310.30">
    <property type="match status" value="1"/>
</dbReference>
<keyword evidence="4" id="KW-0548">Nucleotidyltransferase</keyword>
<dbReference type="InterPro" id="IPR038763">
    <property type="entry name" value="DHH_sf"/>
</dbReference>
<feature type="domain" description="CBS" evidence="10">
    <location>
        <begin position="391"/>
        <end position="442"/>
    </location>
</feature>
<dbReference type="GO" id="GO:0046872">
    <property type="term" value="F:metal ion binding"/>
    <property type="evidence" value="ECO:0007669"/>
    <property type="project" value="UniProtKB-KW"/>
</dbReference>
<accession>A0A558ATZ4</accession>
<dbReference type="GO" id="GO:0008033">
    <property type="term" value="P:tRNA processing"/>
    <property type="evidence" value="ECO:0007669"/>
    <property type="project" value="UniProtKB-KW"/>
</dbReference>
<evidence type="ECO:0000256" key="5">
    <source>
        <dbReference type="ARBA" id="ARBA00022723"/>
    </source>
</evidence>
<evidence type="ECO:0000256" key="9">
    <source>
        <dbReference type="PROSITE-ProRule" id="PRU00703"/>
    </source>
</evidence>
<evidence type="ECO:0000256" key="4">
    <source>
        <dbReference type="ARBA" id="ARBA00022695"/>
    </source>
</evidence>
<dbReference type="Pfam" id="PF02272">
    <property type="entry name" value="DHHA1"/>
    <property type="match status" value="1"/>
</dbReference>
<sequence length="442" mass="48910">MIYLNKQTFDTEVIVMQIIISHVNTDFDALASLIAANKLYPEAKVVIPNEQTAPVRQFLAIYRDSFDWIEDTLVDWSEVTDLLLVDVASLSRLGNYTDQLDAEQMTITVYDHHTPSGSNVKSDYEVIEPVGATVTLLLEEIIKRKIPISPLEATLFGLGIYTDTGAFTFPNTTHREFMVAGFLLEQNMNLEVIQRFSDYKLNPEQQHLLTRLFSGAKTYDKDGLTVIVSAHQIDGFLIELATITDKLLEISGADAVITVVKMEKHVHIVGRGRSNRIDLRPILEQFDGGGHPRAGSATVRRSELDDVLAEVDSRLDLILKTAVTARDIMSSPVATLAPESKIEAAGHLMDRGGYSGCPVVEDGRLIGIIARRDLEKANQHGLGHAPIKAFMSHDPITVEPGTTIEEVEELIITHNIGRLPVMMDGQLIGIVTRTDIIKVLHS</sequence>
<name>A0A558ATZ4_9STAP</name>
<dbReference type="InterPro" id="IPR000644">
    <property type="entry name" value="CBS_dom"/>
</dbReference>
<protein>
    <submittedName>
        <fullName evidence="11">CBS domain-containing protein</fullName>
    </submittedName>
</protein>
<dbReference type="Pfam" id="PF00571">
    <property type="entry name" value="CBS"/>
    <property type="match status" value="2"/>
</dbReference>
<dbReference type="PANTHER" id="PTHR47788:SF1">
    <property type="entry name" value="A-ADDING TRNA NUCLEOTIDYLTRANSFERASE"/>
    <property type="match status" value="1"/>
</dbReference>
<dbReference type="OrthoDB" id="9805698at2"/>
<keyword evidence="5" id="KW-0479">Metal-binding</keyword>
<dbReference type="Pfam" id="PF01368">
    <property type="entry name" value="DHH"/>
    <property type="match status" value="1"/>
</dbReference>
<evidence type="ECO:0000256" key="8">
    <source>
        <dbReference type="ARBA" id="ARBA00022884"/>
    </source>
</evidence>
<evidence type="ECO:0000259" key="10">
    <source>
        <dbReference type="PROSITE" id="PS51371"/>
    </source>
</evidence>
<evidence type="ECO:0000256" key="1">
    <source>
        <dbReference type="ARBA" id="ARBA00001946"/>
    </source>
</evidence>
<dbReference type="AlphaFoldDB" id="A0A558ATZ4"/>
<dbReference type="Gene3D" id="3.10.580.10">
    <property type="entry name" value="CBS-domain"/>
    <property type="match status" value="1"/>
</dbReference>
<dbReference type="SMART" id="SM00116">
    <property type="entry name" value="CBS"/>
    <property type="match status" value="2"/>
</dbReference>
<reference evidence="11 12" key="1">
    <citation type="submission" date="2019-07" db="EMBL/GenBank/DDBJ databases">
        <title>Salinicoccus cyprini sp. nov., isolated from gastro-intestinal tract of mirror carp, Cyprinus carpio var. specularis, collected from Gobind Sagar Reservoir, Himachal Pradesh, India.</title>
        <authorList>
            <person name="Talwar C."/>
            <person name="Singh A.K."/>
            <person name="Lal R."/>
            <person name="Negi R.K."/>
        </authorList>
    </citation>
    <scope>NUCLEOTIDE SEQUENCE [LARGE SCALE GENOMIC DNA]</scope>
    <source>
        <strain evidence="11 12">CT19</strain>
    </source>
</reference>
<dbReference type="SUPFAM" id="SSF64182">
    <property type="entry name" value="DHH phosphoesterases"/>
    <property type="match status" value="1"/>
</dbReference>
<dbReference type="InterPro" id="IPR003156">
    <property type="entry name" value="DHHA1_dom"/>
</dbReference>